<name>A0A2N8UEL0_9BASI</name>
<dbReference type="PIRSF" id="PIRSF036580">
    <property type="entry name" value="Cyclin_L"/>
    <property type="match status" value="1"/>
</dbReference>
<sequence>MLNPLATRQQLSVTPTMADGLSLHLELELRALGCQMIQQVGVLLQLPQRTMAAAQVFYQRFWYSASMCDFSADEIAMGTLLLSTKLQETQISLRHLVNAYHYVDFHVNKRPRSSSYTPLAYDASELISIRDALVVSEMQVLKRLGFQVHVTLPYALLVNYLQVLGLTDPELKVTVQPHNHWHPDATPPQVDDRSSERVSVAQCAWSFLNDALQTPVLCIFGPHIVACAAVVLATQMCEPVVRLPLEPVPWWVLFDASEPEIKIAATHLLWRYHHVSSVEHPAQLLDRHELQKYIAALPQSQQFHA</sequence>
<dbReference type="GO" id="GO:0016538">
    <property type="term" value="F:cyclin-dependent protein serine/threonine kinase regulator activity"/>
    <property type="evidence" value="ECO:0007669"/>
    <property type="project" value="InterPro"/>
</dbReference>
<dbReference type="InterPro" id="IPR006671">
    <property type="entry name" value="Cyclin_N"/>
</dbReference>
<protein>
    <recommendedName>
        <fullName evidence="1">Cyclin N-terminal domain-containing protein</fullName>
    </recommendedName>
</protein>
<proteinExistence type="predicted"/>
<reference evidence="2 3" key="1">
    <citation type="submission" date="2017-02" db="EMBL/GenBank/DDBJ databases">
        <authorList>
            <person name="Peterson S.W."/>
        </authorList>
    </citation>
    <scope>NUCLEOTIDE SEQUENCE [LARGE SCALE GENOMIC DNA]</scope>
    <source>
        <strain evidence="2 3">SRS1_H2-8</strain>
    </source>
</reference>
<dbReference type="Pfam" id="PF00134">
    <property type="entry name" value="Cyclin_N"/>
    <property type="match status" value="1"/>
</dbReference>
<dbReference type="PANTHER" id="PTHR10026">
    <property type="entry name" value="CYCLIN"/>
    <property type="match status" value="1"/>
</dbReference>
<dbReference type="EMBL" id="LT795061">
    <property type="protein sequence ID" value="SJX63427.1"/>
    <property type="molecule type" value="Genomic_DNA"/>
</dbReference>
<dbReference type="Gene3D" id="1.10.472.10">
    <property type="entry name" value="Cyclin-like"/>
    <property type="match status" value="2"/>
</dbReference>
<dbReference type="AlphaFoldDB" id="A0A2N8UEL0"/>
<gene>
    <name evidence="2" type="ORF">SRS1_11089</name>
</gene>
<dbReference type="InterPro" id="IPR036915">
    <property type="entry name" value="Cyclin-like_sf"/>
</dbReference>
<evidence type="ECO:0000259" key="1">
    <source>
        <dbReference type="Pfam" id="PF00134"/>
    </source>
</evidence>
<dbReference type="Proteomes" id="UP000239563">
    <property type="component" value="Chromosome VIII"/>
</dbReference>
<evidence type="ECO:0000313" key="3">
    <source>
        <dbReference type="Proteomes" id="UP000239563"/>
    </source>
</evidence>
<dbReference type="SUPFAM" id="SSF47954">
    <property type="entry name" value="Cyclin-like"/>
    <property type="match status" value="2"/>
</dbReference>
<dbReference type="InterPro" id="IPR043198">
    <property type="entry name" value="Cyclin/Ssn8"/>
</dbReference>
<accession>A0A2N8UEL0</accession>
<organism evidence="2 3">
    <name type="scientific">Sporisorium reilianum f. sp. reilianum</name>
    <dbReference type="NCBI Taxonomy" id="72559"/>
    <lineage>
        <taxon>Eukaryota</taxon>
        <taxon>Fungi</taxon>
        <taxon>Dikarya</taxon>
        <taxon>Basidiomycota</taxon>
        <taxon>Ustilaginomycotina</taxon>
        <taxon>Ustilaginomycetes</taxon>
        <taxon>Ustilaginales</taxon>
        <taxon>Ustilaginaceae</taxon>
        <taxon>Sporisorium</taxon>
    </lineage>
</organism>
<evidence type="ECO:0000313" key="2">
    <source>
        <dbReference type="EMBL" id="SJX63427.1"/>
    </source>
</evidence>
<feature type="domain" description="Cyclin N-terminal" evidence="1">
    <location>
        <begin position="24"/>
        <end position="148"/>
    </location>
</feature>
<dbReference type="GO" id="GO:0006357">
    <property type="term" value="P:regulation of transcription by RNA polymerase II"/>
    <property type="evidence" value="ECO:0007669"/>
    <property type="project" value="InterPro"/>
</dbReference>